<dbReference type="PANTHER" id="PTHR43806">
    <property type="entry name" value="PEPTIDASE S8"/>
    <property type="match status" value="1"/>
</dbReference>
<feature type="binding site" evidence="7">
    <location>
        <position position="502"/>
    </location>
    <ligand>
        <name>Ca(2+)</name>
        <dbReference type="ChEBI" id="CHEBI:29108"/>
        <label>2</label>
    </ligand>
</feature>
<dbReference type="InterPro" id="IPR037045">
    <property type="entry name" value="S8pro/Inhibitor_I9_sf"/>
</dbReference>
<dbReference type="GO" id="GO:0046872">
    <property type="term" value="F:metal ion binding"/>
    <property type="evidence" value="ECO:0007669"/>
    <property type="project" value="UniProtKB-UniRule"/>
</dbReference>
<dbReference type="PRINTS" id="PR00723">
    <property type="entry name" value="SUBTILISIN"/>
</dbReference>
<feature type="active site" description="Charge relay system" evidence="6 9">
    <location>
        <position position="165"/>
    </location>
</feature>
<dbReference type="Gene3D" id="3.30.70.80">
    <property type="entry name" value="Peptidase S8 propeptide/proteinase inhibitor I9"/>
    <property type="match status" value="1"/>
</dbReference>
<feature type="region of interest" description="Disordered" evidence="11">
    <location>
        <begin position="535"/>
        <end position="556"/>
    </location>
</feature>
<organism evidence="15 16">
    <name type="scientific">Thermococcus onnurineus (strain NA1)</name>
    <dbReference type="NCBI Taxonomy" id="523850"/>
    <lineage>
        <taxon>Archaea</taxon>
        <taxon>Methanobacteriati</taxon>
        <taxon>Methanobacteriota</taxon>
        <taxon>Thermococci</taxon>
        <taxon>Thermococcales</taxon>
        <taxon>Thermococcaceae</taxon>
        <taxon>Thermococcus</taxon>
    </lineage>
</organism>
<evidence type="ECO:0000256" key="11">
    <source>
        <dbReference type="SAM" id="MobiDB-lite"/>
    </source>
</evidence>
<dbReference type="KEGG" id="ton:TON_1355"/>
<comment type="subunit">
    <text evidence="5">Monomer.</text>
</comment>
<comment type="similarity">
    <text evidence="1 5 9 10">Belongs to the peptidase S8 family.</text>
</comment>
<dbReference type="InterPro" id="IPR041326">
    <property type="entry name" value="Tk-SP_N-pro"/>
</dbReference>
<dbReference type="InterPro" id="IPR017319">
    <property type="entry name" value="Subtilisin_TK1689"/>
</dbReference>
<keyword evidence="7" id="KW-0106">Calcium</keyword>
<accession>B6YXN2</accession>
<dbReference type="InterPro" id="IPR050131">
    <property type="entry name" value="Peptidase_S8_subtilisin-like"/>
</dbReference>
<dbReference type="STRING" id="523850.TON_1355"/>
<dbReference type="RefSeq" id="WP_012572317.1">
    <property type="nucleotide sequence ID" value="NC_011529.1"/>
</dbReference>
<dbReference type="GO" id="GO:0004252">
    <property type="term" value="F:serine-type endopeptidase activity"/>
    <property type="evidence" value="ECO:0007669"/>
    <property type="project" value="UniProtKB-UniRule"/>
</dbReference>
<dbReference type="InterPro" id="IPR007280">
    <property type="entry name" value="Peptidase_C_arc/bac"/>
</dbReference>
<dbReference type="PROSITE" id="PS00138">
    <property type="entry name" value="SUBTILASE_SER"/>
    <property type="match status" value="1"/>
</dbReference>
<evidence type="ECO:0000256" key="8">
    <source>
        <dbReference type="PIRSR" id="PIRSR037907-3"/>
    </source>
</evidence>
<protein>
    <recommendedName>
        <fullName evidence="5">Subtilisin-like serine protease</fullName>
        <ecNumber evidence="5">3.4.21.62</ecNumber>
    </recommendedName>
    <alternativeName>
        <fullName evidence="5">Tk-SP</fullName>
    </alternativeName>
</protein>
<evidence type="ECO:0000259" key="12">
    <source>
        <dbReference type="Pfam" id="PF00082"/>
    </source>
</evidence>
<evidence type="ECO:0000256" key="7">
    <source>
        <dbReference type="PIRSR" id="PIRSR037907-2"/>
    </source>
</evidence>
<dbReference type="InterPro" id="IPR000209">
    <property type="entry name" value="Peptidase_S8/S53_dom"/>
</dbReference>
<dbReference type="InterPro" id="IPR015500">
    <property type="entry name" value="Peptidase_S8_subtilisin-rel"/>
</dbReference>
<feature type="site" description="Important for catalytic activity" evidence="8">
    <location>
        <position position="298"/>
    </location>
</feature>
<dbReference type="GO" id="GO:0006508">
    <property type="term" value="P:proteolysis"/>
    <property type="evidence" value="ECO:0007669"/>
    <property type="project" value="UniProtKB-KW"/>
</dbReference>
<dbReference type="PANTHER" id="PTHR43806:SF65">
    <property type="entry name" value="SERINE PROTEASE APRX"/>
    <property type="match status" value="1"/>
</dbReference>
<dbReference type="Gene3D" id="2.60.120.380">
    <property type="match status" value="2"/>
</dbReference>
<feature type="active site" description="Charge relay system" evidence="6 9">
    <location>
        <position position="198"/>
    </location>
</feature>
<dbReference type="CDD" id="cd07487">
    <property type="entry name" value="Peptidases_S8_1"/>
    <property type="match status" value="1"/>
</dbReference>
<proteinExistence type="inferred from homology"/>
<feature type="binding site" evidence="7">
    <location>
        <position position="492"/>
    </location>
    <ligand>
        <name>Ca(2+)</name>
        <dbReference type="ChEBI" id="CHEBI:29108"/>
        <label>1</label>
    </ligand>
</feature>
<dbReference type="PATRIC" id="fig|523850.10.peg.1364"/>
<feature type="binding site" evidence="7">
    <location>
        <position position="493"/>
    </location>
    <ligand>
        <name>Ca(2+)</name>
        <dbReference type="ChEBI" id="CHEBI:29108"/>
        <label>1</label>
    </ligand>
</feature>
<dbReference type="Gene3D" id="3.40.50.200">
    <property type="entry name" value="Peptidase S8/S53 domain"/>
    <property type="match status" value="1"/>
</dbReference>
<sequence length="656" mass="69169">MKGWKAAVVALFLVGLIAGTAAAVPTKPIAVSPVQEKNYGLLTPGLFKKIQGMNWNQDISTVIMFNSPADRDRAVQILEIMGAEIKYSYKIIPAVAVKIKVKDLLLVAGMIDSGFFGNSRLSGVRFIQEDYKVQAADSTSVAQIQADAVWNLGYDGTGIVVAVIDTGIDANHPDLQGKVIAWYDAVNGKTTPYDDNGHGTHVAGIVAGTGAASNGQYIGVAPGAKLVGVKVLAADGSGSISDIIAGVDWVVQNKDAYGIKVINLSLGSSQSSDGTDSLSQAVNAAWDAGLVVCVAAGNSGPNTYTVGSPAAASKVITVGAVDSTDTIASFSSRGPTADGRLKPEVVAPGVDIIAPRAAGTSMGTPIDTYYTKASGTSMATPHVAGVAALLLQAHPDWTNSKIKTALIETADIVAPAEIADIAYGAGRVNVYKAINYDNYAKLVFTGSVADKGSVSHTFDISGATFVTATLYWDNSASDIDLYLYDPNGNQVDYSYTSYYGFEKVGYYNPTAGTWTVKVVSYSGAANYQVDVVSDGTLSQSTGTTPTPTPTPTPTTDSQTFTGYVHDWYDKSDSFTMTVNSGATKIAGDLTFDTSLHDLDLYLYDPNGNLVDRSETSTSYEHVEYLNPAPGTWKFIVYAYNTYGWASYQLDVVVYYG</sequence>
<keyword evidence="2 5" id="KW-0645">Protease</keyword>
<dbReference type="PROSITE" id="PS00137">
    <property type="entry name" value="SUBTILASE_HIS"/>
    <property type="match status" value="1"/>
</dbReference>
<evidence type="ECO:0000313" key="15">
    <source>
        <dbReference type="EMBL" id="ACJ16845.1"/>
    </source>
</evidence>
<dbReference type="eggNOG" id="arCOG00702">
    <property type="taxonomic scope" value="Archaea"/>
</dbReference>
<feature type="binding site" evidence="7">
    <location>
        <position position="418"/>
    </location>
    <ligand>
        <name>Ca(2+)</name>
        <dbReference type="ChEBI" id="CHEBI:29108"/>
        <label>1</label>
    </ligand>
</feature>
<feature type="binding site" evidence="7">
    <location>
        <position position="478"/>
    </location>
    <ligand>
        <name>Ca(2+)</name>
        <dbReference type="ChEBI" id="CHEBI:29108"/>
        <label>2</label>
    </ligand>
</feature>
<evidence type="ECO:0000256" key="10">
    <source>
        <dbReference type="RuleBase" id="RU003355"/>
    </source>
</evidence>
<keyword evidence="7" id="KW-0479">Metal-binding</keyword>
<feature type="binding site" evidence="7">
    <location>
        <position position="480"/>
    </location>
    <ligand>
        <name>Ca(2+)</name>
        <dbReference type="ChEBI" id="CHEBI:29108"/>
        <label>2</label>
    </ligand>
</feature>
<dbReference type="EMBL" id="CP000855">
    <property type="protein sequence ID" value="ACJ16845.1"/>
    <property type="molecule type" value="Genomic_DNA"/>
</dbReference>
<feature type="binding site" evidence="7">
    <location>
        <position position="415"/>
    </location>
    <ligand>
        <name>Ca(2+)</name>
        <dbReference type="ChEBI" id="CHEBI:29108"/>
        <label>1</label>
    </ligand>
</feature>
<evidence type="ECO:0000313" key="16">
    <source>
        <dbReference type="Proteomes" id="UP000002727"/>
    </source>
</evidence>
<reference evidence="15 16" key="1">
    <citation type="journal article" date="2008" name="J. Bacteriol.">
        <title>The complete genome sequence of Thermococcus onnurineus NA1 reveals a mixed heterotrophic and carboxydotrophic metabolism.</title>
        <authorList>
            <person name="Lee H.S."/>
            <person name="Kang S.G."/>
            <person name="Bae S.S."/>
            <person name="Lim J.K."/>
            <person name="Cho Y."/>
            <person name="Kim Y.J."/>
            <person name="Jeon J.H."/>
            <person name="Cha S.S."/>
            <person name="Kwon K.K."/>
            <person name="Kim H.T."/>
            <person name="Park C.J."/>
            <person name="Lee H.W."/>
            <person name="Kim S.I."/>
            <person name="Chun J."/>
            <person name="Colwell R.R."/>
            <person name="Kim S.J."/>
            <person name="Lee J.H."/>
        </authorList>
    </citation>
    <scope>NUCLEOTIDE SEQUENCE [LARGE SCALE GENOMIC DNA]</scope>
    <source>
        <strain evidence="15 16">NA1</strain>
    </source>
</reference>
<evidence type="ECO:0000259" key="13">
    <source>
        <dbReference type="Pfam" id="PF04151"/>
    </source>
</evidence>
<keyword evidence="16" id="KW-1185">Reference proteome</keyword>
<feature type="binding site" evidence="7">
    <location>
        <position position="479"/>
    </location>
    <ligand>
        <name>Ca(2+)</name>
        <dbReference type="ChEBI" id="CHEBI:29108"/>
        <label>2</label>
    </ligand>
</feature>
<comment type="catalytic activity">
    <reaction evidence="5">
        <text>Hydrolysis of proteins with broad specificity for peptide bonds, and a preference for a large uncharged residue in P1. Hydrolyzes peptide amides.</text>
        <dbReference type="EC" id="3.4.21.62"/>
    </reaction>
</comment>
<dbReference type="SUPFAM" id="SSF52743">
    <property type="entry name" value="Subtilisin-like"/>
    <property type="match status" value="1"/>
</dbReference>
<dbReference type="Proteomes" id="UP000002727">
    <property type="component" value="Chromosome"/>
</dbReference>
<dbReference type="InterPro" id="IPR036852">
    <property type="entry name" value="Peptidase_S8/S53_dom_sf"/>
</dbReference>
<name>B6YXN2_THEON</name>
<feature type="domain" description="Peptidase S8/S53" evidence="12">
    <location>
        <begin position="156"/>
        <end position="426"/>
    </location>
</feature>
<dbReference type="InterPro" id="IPR023827">
    <property type="entry name" value="Peptidase_S8_Asp-AS"/>
</dbReference>
<evidence type="ECO:0000256" key="2">
    <source>
        <dbReference type="ARBA" id="ARBA00022670"/>
    </source>
</evidence>
<feature type="domain" description="Peptidase C-terminal archaeal/bacterial" evidence="13">
    <location>
        <begin position="571"/>
        <end position="638"/>
    </location>
</feature>
<dbReference type="PROSITE" id="PS51892">
    <property type="entry name" value="SUBTILASE"/>
    <property type="match status" value="1"/>
</dbReference>
<dbReference type="Pfam" id="PF00082">
    <property type="entry name" value="Peptidase_S8"/>
    <property type="match status" value="1"/>
</dbReference>
<evidence type="ECO:0000256" key="9">
    <source>
        <dbReference type="PROSITE-ProRule" id="PRU01240"/>
    </source>
</evidence>
<gene>
    <name evidence="15" type="ordered locus">TON_1355</name>
</gene>
<dbReference type="InterPro" id="IPR022398">
    <property type="entry name" value="Peptidase_S8_His-AS"/>
</dbReference>
<dbReference type="PROSITE" id="PS00136">
    <property type="entry name" value="SUBTILASE_ASP"/>
    <property type="match status" value="1"/>
</dbReference>
<feature type="domain" description="Peptidase C-terminal archaeal/bacterial" evidence="13">
    <location>
        <begin position="456"/>
        <end position="519"/>
    </location>
</feature>
<dbReference type="EC" id="3.4.21.62" evidence="5"/>
<dbReference type="AlphaFoldDB" id="B6YXN2"/>
<evidence type="ECO:0000259" key="14">
    <source>
        <dbReference type="Pfam" id="PF18237"/>
    </source>
</evidence>
<evidence type="ECO:0000256" key="3">
    <source>
        <dbReference type="ARBA" id="ARBA00022801"/>
    </source>
</evidence>
<evidence type="ECO:0000256" key="5">
    <source>
        <dbReference type="PIRNR" id="PIRNR037907"/>
    </source>
</evidence>
<dbReference type="Pfam" id="PF18237">
    <property type="entry name" value="Tk-SP_N-pro"/>
    <property type="match status" value="1"/>
</dbReference>
<dbReference type="OrthoDB" id="341609at2157"/>
<evidence type="ECO:0000256" key="4">
    <source>
        <dbReference type="ARBA" id="ARBA00022825"/>
    </source>
</evidence>
<dbReference type="HOGENOM" id="CLU_011263_15_5_2"/>
<keyword evidence="4 5" id="KW-0720">Serine protease</keyword>
<dbReference type="FunFam" id="2.60.120.380:FF:000025">
    <property type="entry name" value="Subtilisin-like serine protease"/>
    <property type="match status" value="2"/>
</dbReference>
<dbReference type="InterPro" id="IPR023828">
    <property type="entry name" value="Peptidase_S8_Ser-AS"/>
</dbReference>
<keyword evidence="3 5" id="KW-0378">Hydrolase</keyword>
<dbReference type="SUPFAM" id="SSF49785">
    <property type="entry name" value="Galactose-binding domain-like"/>
    <property type="match status" value="1"/>
</dbReference>
<evidence type="ECO:0000256" key="1">
    <source>
        <dbReference type="ARBA" id="ARBA00011073"/>
    </source>
</evidence>
<dbReference type="PIRSF" id="PIRSF037907">
    <property type="entry name" value="Subtilisin_rel_TK1689"/>
    <property type="match status" value="1"/>
</dbReference>
<evidence type="ECO:0000256" key="6">
    <source>
        <dbReference type="PIRSR" id="PIRSR037907-1"/>
    </source>
</evidence>
<feature type="binding site" evidence="7">
    <location>
        <position position="496"/>
    </location>
    <ligand>
        <name>Ca(2+)</name>
        <dbReference type="ChEBI" id="CHEBI:29108"/>
        <label>2</label>
    </ligand>
</feature>
<feature type="active site" description="Charge relay system" evidence="6 9">
    <location>
        <position position="377"/>
    </location>
</feature>
<feature type="domain" description="Tk-SP N-propeptide" evidence="14">
    <location>
        <begin position="37"/>
        <end position="103"/>
    </location>
</feature>
<dbReference type="GeneID" id="7018384"/>
<comment type="function">
    <text evidence="5">Serine protease with a broad substrate specificity.</text>
</comment>
<dbReference type="InterPro" id="IPR008979">
    <property type="entry name" value="Galactose-bd-like_sf"/>
</dbReference>
<dbReference type="Pfam" id="PF04151">
    <property type="entry name" value="PPC"/>
    <property type="match status" value="2"/>
</dbReference>